<sequence length="103" mass="11474">MQIKKKSDITSILDNFESIASWDAAGSKFYVVFEDRARGGQWTLMKYGDGGRYSIHGLGANYHDEEETFFEEQAGVVAFLWDNRAVYNAAAKKLLQEAAAGAE</sequence>
<name>A0ABW0QXK9_9BACL</name>
<comment type="caution">
    <text evidence="1">The sequence shown here is derived from an EMBL/GenBank/DDBJ whole genome shotgun (WGS) entry which is preliminary data.</text>
</comment>
<accession>A0ABW0QXK9</accession>
<dbReference type="EMBL" id="JBHSNC010000024">
    <property type="protein sequence ID" value="MFC5529488.1"/>
    <property type="molecule type" value="Genomic_DNA"/>
</dbReference>
<evidence type="ECO:0008006" key="3">
    <source>
        <dbReference type="Google" id="ProtNLM"/>
    </source>
</evidence>
<keyword evidence="2" id="KW-1185">Reference proteome</keyword>
<gene>
    <name evidence="1" type="ORF">ACFPQ4_08505</name>
</gene>
<dbReference type="Proteomes" id="UP001596108">
    <property type="component" value="Unassembled WGS sequence"/>
</dbReference>
<proteinExistence type="predicted"/>
<evidence type="ECO:0000313" key="2">
    <source>
        <dbReference type="Proteomes" id="UP001596108"/>
    </source>
</evidence>
<organism evidence="1 2">
    <name type="scientific">Cohnella yongneupensis</name>
    <dbReference type="NCBI Taxonomy" id="425006"/>
    <lineage>
        <taxon>Bacteria</taxon>
        <taxon>Bacillati</taxon>
        <taxon>Bacillota</taxon>
        <taxon>Bacilli</taxon>
        <taxon>Bacillales</taxon>
        <taxon>Paenibacillaceae</taxon>
        <taxon>Cohnella</taxon>
    </lineage>
</organism>
<reference evidence="2" key="1">
    <citation type="journal article" date="2019" name="Int. J. Syst. Evol. Microbiol.">
        <title>The Global Catalogue of Microorganisms (GCM) 10K type strain sequencing project: providing services to taxonomists for standard genome sequencing and annotation.</title>
        <authorList>
            <consortium name="The Broad Institute Genomics Platform"/>
            <consortium name="The Broad Institute Genome Sequencing Center for Infectious Disease"/>
            <person name="Wu L."/>
            <person name="Ma J."/>
        </authorList>
    </citation>
    <scope>NUCLEOTIDE SEQUENCE [LARGE SCALE GENOMIC DNA]</scope>
    <source>
        <strain evidence="2">CGMCC 1.18578</strain>
    </source>
</reference>
<protein>
    <recommendedName>
        <fullName evidence="3">Phage protein</fullName>
    </recommendedName>
</protein>
<evidence type="ECO:0000313" key="1">
    <source>
        <dbReference type="EMBL" id="MFC5529488.1"/>
    </source>
</evidence>
<dbReference type="RefSeq" id="WP_378111360.1">
    <property type="nucleotide sequence ID" value="NZ_JBHSNC010000024.1"/>
</dbReference>